<reference evidence="2 3" key="1">
    <citation type="submission" date="2018-02" db="EMBL/GenBank/DDBJ databases">
        <title>The genomes of Aspergillus section Nigri reveals drivers in fungal speciation.</title>
        <authorList>
            <consortium name="DOE Joint Genome Institute"/>
            <person name="Vesth T.C."/>
            <person name="Nybo J."/>
            <person name="Theobald S."/>
            <person name="Brandl J."/>
            <person name="Frisvad J.C."/>
            <person name="Nielsen K.F."/>
            <person name="Lyhne E.K."/>
            <person name="Kogle M.E."/>
            <person name="Kuo A."/>
            <person name="Riley R."/>
            <person name="Clum A."/>
            <person name="Nolan M."/>
            <person name="Lipzen A."/>
            <person name="Salamov A."/>
            <person name="Henrissat B."/>
            <person name="Wiebenga A."/>
            <person name="De vries R.P."/>
            <person name="Grigoriev I.V."/>
            <person name="Mortensen U.H."/>
            <person name="Andersen M.R."/>
            <person name="Baker S.E."/>
        </authorList>
    </citation>
    <scope>NUCLEOTIDE SEQUENCE [LARGE SCALE GENOMIC DNA]</scope>
    <source>
        <strain evidence="2 3">CBS 101889</strain>
    </source>
</reference>
<dbReference type="RefSeq" id="XP_025546226.1">
    <property type="nucleotide sequence ID" value="XM_025690960.1"/>
</dbReference>
<feature type="region of interest" description="Disordered" evidence="1">
    <location>
        <begin position="31"/>
        <end position="85"/>
    </location>
</feature>
<evidence type="ECO:0000313" key="3">
    <source>
        <dbReference type="Proteomes" id="UP000248961"/>
    </source>
</evidence>
<proteinExistence type="predicted"/>
<name>A0A395HGN6_ASPHC</name>
<organism evidence="2 3">
    <name type="scientific">Aspergillus homomorphus (strain CBS 101889)</name>
    <dbReference type="NCBI Taxonomy" id="1450537"/>
    <lineage>
        <taxon>Eukaryota</taxon>
        <taxon>Fungi</taxon>
        <taxon>Dikarya</taxon>
        <taxon>Ascomycota</taxon>
        <taxon>Pezizomycotina</taxon>
        <taxon>Eurotiomycetes</taxon>
        <taxon>Eurotiomycetidae</taxon>
        <taxon>Eurotiales</taxon>
        <taxon>Aspergillaceae</taxon>
        <taxon>Aspergillus</taxon>
        <taxon>Aspergillus subgen. Circumdati</taxon>
    </lineage>
</organism>
<dbReference type="EMBL" id="KZ824341">
    <property type="protein sequence ID" value="RAL07072.1"/>
    <property type="molecule type" value="Genomic_DNA"/>
</dbReference>
<evidence type="ECO:0000313" key="2">
    <source>
        <dbReference type="EMBL" id="RAL07072.1"/>
    </source>
</evidence>
<dbReference type="VEuPathDB" id="FungiDB:BO97DRAFT_267995"/>
<dbReference type="Proteomes" id="UP000248961">
    <property type="component" value="Unassembled WGS sequence"/>
</dbReference>
<accession>A0A395HGN6</accession>
<gene>
    <name evidence="2" type="ORF">BO97DRAFT_267995</name>
</gene>
<sequence>MRTYPSSKLRRASLPLELIANILTYVINHSYLHSPPSEPGRDKRNRVQHRRTSSSSHQGSDPGQKKGAKVAKDKRETRSGSSSLS</sequence>
<dbReference type="GeneID" id="37195249"/>
<dbReference type="AlphaFoldDB" id="A0A395HGN6"/>
<feature type="compositionally biased region" description="Basic residues" evidence="1">
    <location>
        <begin position="43"/>
        <end position="52"/>
    </location>
</feature>
<protein>
    <submittedName>
        <fullName evidence="2">Uncharacterized protein</fullName>
    </submittedName>
</protein>
<keyword evidence="3" id="KW-1185">Reference proteome</keyword>
<evidence type="ECO:0000256" key="1">
    <source>
        <dbReference type="SAM" id="MobiDB-lite"/>
    </source>
</evidence>